<comment type="caution">
    <text evidence="19">The sequence shown here is derived from an EMBL/GenBank/DDBJ whole genome shotgun (WGS) entry which is preliminary data.</text>
</comment>
<proteinExistence type="inferred from homology"/>
<dbReference type="InterPro" id="IPR013519">
    <property type="entry name" value="Int_alpha_beta-p"/>
</dbReference>
<keyword evidence="10 16" id="KW-0401">Integrin</keyword>
<dbReference type="CDD" id="cd01469">
    <property type="entry name" value="vWA_integrins_alpha_subunit"/>
    <property type="match status" value="1"/>
</dbReference>
<evidence type="ECO:0000256" key="5">
    <source>
        <dbReference type="ARBA" id="ARBA00022729"/>
    </source>
</evidence>
<dbReference type="PRINTS" id="PR00453">
    <property type="entry name" value="VWFADOMAIN"/>
</dbReference>
<evidence type="ECO:0000256" key="2">
    <source>
        <dbReference type="ARBA" id="ARBA00008054"/>
    </source>
</evidence>
<keyword evidence="9 16" id="KW-1133">Transmembrane helix</keyword>
<comment type="subcellular location">
    <subcellularLocation>
        <location evidence="1 16">Membrane</location>
        <topology evidence="1 16">Single-pass type I membrane protein</topology>
    </subcellularLocation>
</comment>
<evidence type="ECO:0000256" key="11">
    <source>
        <dbReference type="ARBA" id="ARBA00023136"/>
    </source>
</evidence>
<keyword evidence="3 16" id="KW-0812">Transmembrane</keyword>
<keyword evidence="13 16" id="KW-0675">Receptor</keyword>
<keyword evidence="6" id="KW-0677">Repeat</keyword>
<evidence type="ECO:0000256" key="6">
    <source>
        <dbReference type="ARBA" id="ARBA00022737"/>
    </source>
</evidence>
<feature type="repeat" description="FG-GAP" evidence="15">
    <location>
        <begin position="373"/>
        <end position="424"/>
    </location>
</feature>
<dbReference type="Gene3D" id="2.60.40.1460">
    <property type="entry name" value="Integrin domains. Chain A, domain 2"/>
    <property type="match status" value="1"/>
</dbReference>
<evidence type="ECO:0000256" key="15">
    <source>
        <dbReference type="PROSITE-ProRule" id="PRU00803"/>
    </source>
</evidence>
<dbReference type="InterPro" id="IPR036465">
    <property type="entry name" value="vWFA_dom_sf"/>
</dbReference>
<dbReference type="InterPro" id="IPR013517">
    <property type="entry name" value="FG-GAP"/>
</dbReference>
<dbReference type="PROSITE" id="PS50234">
    <property type="entry name" value="VWFA"/>
    <property type="match status" value="1"/>
</dbReference>
<protein>
    <submittedName>
        <fullName evidence="19">Integrin alpha-11</fullName>
    </submittedName>
</protein>
<dbReference type="EMBL" id="BAAFST010000009">
    <property type="protein sequence ID" value="GAB1294324.1"/>
    <property type="molecule type" value="Genomic_DNA"/>
</dbReference>
<evidence type="ECO:0000259" key="18">
    <source>
        <dbReference type="PROSITE" id="PS50234"/>
    </source>
</evidence>
<dbReference type="Pfam" id="PF01839">
    <property type="entry name" value="FG-GAP"/>
    <property type="match status" value="2"/>
</dbReference>
<evidence type="ECO:0000256" key="1">
    <source>
        <dbReference type="ARBA" id="ARBA00004479"/>
    </source>
</evidence>
<gene>
    <name evidence="19" type="ORF">APTSU1_000955700</name>
</gene>
<dbReference type="PROSITE" id="PS51470">
    <property type="entry name" value="FG_GAP"/>
    <property type="match status" value="5"/>
</dbReference>
<keyword evidence="4" id="KW-0479">Metal-binding</keyword>
<dbReference type="Pfam" id="PF20805">
    <property type="entry name" value="Integrin_A_Ig_2"/>
    <property type="match status" value="1"/>
</dbReference>
<dbReference type="Gene3D" id="3.40.50.410">
    <property type="entry name" value="von Willebrand factor, type A domain"/>
    <property type="match status" value="1"/>
</dbReference>
<dbReference type="Gene3D" id="2.60.40.1510">
    <property type="entry name" value="ntegrin, alpha v. Chain A, domain 3"/>
    <property type="match status" value="1"/>
</dbReference>
<evidence type="ECO:0000256" key="7">
    <source>
        <dbReference type="ARBA" id="ARBA00022837"/>
    </source>
</evidence>
<evidence type="ECO:0000256" key="8">
    <source>
        <dbReference type="ARBA" id="ARBA00022889"/>
    </source>
</evidence>
<dbReference type="InterPro" id="IPR002035">
    <property type="entry name" value="VWF_A"/>
</dbReference>
<keyword evidence="14" id="KW-0325">Glycoprotein</keyword>
<dbReference type="SMART" id="SM00327">
    <property type="entry name" value="VWA"/>
    <property type="match status" value="1"/>
</dbReference>
<dbReference type="SUPFAM" id="SSF69179">
    <property type="entry name" value="Integrin domains"/>
    <property type="match status" value="3"/>
</dbReference>
<dbReference type="Gene3D" id="2.60.40.1530">
    <property type="entry name" value="ntegrin, alpha v. Chain A, domain 4"/>
    <property type="match status" value="1"/>
</dbReference>
<feature type="region of interest" description="Disordered" evidence="17">
    <location>
        <begin position="639"/>
        <end position="665"/>
    </location>
</feature>
<comment type="similarity">
    <text evidence="2 16">Belongs to the integrin alpha chain family.</text>
</comment>
<dbReference type="Proteomes" id="UP001623349">
    <property type="component" value="Unassembled WGS sequence"/>
</dbReference>
<keyword evidence="11 16" id="KW-0472">Membrane</keyword>
<evidence type="ECO:0000256" key="14">
    <source>
        <dbReference type="ARBA" id="ARBA00023180"/>
    </source>
</evidence>
<evidence type="ECO:0000256" key="9">
    <source>
        <dbReference type="ARBA" id="ARBA00022989"/>
    </source>
</evidence>
<organism evidence="19 20">
    <name type="scientific">Apodemus speciosus</name>
    <name type="common">Large Japanese field mouse</name>
    <dbReference type="NCBI Taxonomy" id="105296"/>
    <lineage>
        <taxon>Eukaryota</taxon>
        <taxon>Metazoa</taxon>
        <taxon>Chordata</taxon>
        <taxon>Craniata</taxon>
        <taxon>Vertebrata</taxon>
        <taxon>Euteleostomi</taxon>
        <taxon>Mammalia</taxon>
        <taxon>Eutheria</taxon>
        <taxon>Euarchontoglires</taxon>
        <taxon>Glires</taxon>
        <taxon>Rodentia</taxon>
        <taxon>Myomorpha</taxon>
        <taxon>Muroidea</taxon>
        <taxon>Muridae</taxon>
        <taxon>Murinae</taxon>
        <taxon>Apodemus</taxon>
    </lineage>
</organism>
<dbReference type="InterPro" id="IPR032695">
    <property type="entry name" value="Integrin_dom_sf"/>
</dbReference>
<evidence type="ECO:0000313" key="20">
    <source>
        <dbReference type="Proteomes" id="UP001623349"/>
    </source>
</evidence>
<evidence type="ECO:0000313" key="19">
    <source>
        <dbReference type="EMBL" id="GAB1294324.1"/>
    </source>
</evidence>
<feature type="domain" description="VWFA" evidence="18">
    <location>
        <begin position="182"/>
        <end position="363"/>
    </location>
</feature>
<dbReference type="InterPro" id="IPR000413">
    <property type="entry name" value="Integrin_alpha"/>
</dbReference>
<dbReference type="PANTHER" id="PTHR23220">
    <property type="entry name" value="INTEGRIN ALPHA"/>
    <property type="match status" value="1"/>
</dbReference>
<sequence length="1194" mass="133369">MGFTDTFNMDTRNPRVIAGPSAAFFGYTVQQHDISGKKWLVVGAPLETNGHQKTGDVYKCPVTQGNCTKLNLGRVTLSNVSERKDNMRLGLSLATNPKDNSFLACSPLWSHECGSSYYTTGMCSRVNSNFRFSKTVAPALQRSLHILGCPRTMTVSLISDLQSYTCLCLKTTGIKGCQTYMDIVIVLDGSNSIYPWVEVQHFLINILKKFYIGPGQIQVGIVQYGEDAVHEFHLNDYKSVKDVVEAASHIEQRGGTETRTAFGIEFARSEAFQKGGRKGAKKVMIVITDGESHDSPDLEKVIRQSEKDNVTRYAVAVLGYYNRRGINPETFLNEIKYIASDPDDKHFFNVTDEAALKDIVDALGDRIFSLEGTNKNETSFGLEMSQTGFSSHVVEDGILLGAVGAYDWNGAVLKETSAGKVIPHRESYLKEFPEELKNHAAYLGYTVTSVVSSKQGRVYVAGAPRFNHTGKVIVFSMHNNRSLTIHQALRGEQIGSYFGSEITSVDINDDKVTDVLLVGAPMYFSEGRERGKVYVYNLRQSRFVYNGTLKDSHSYQNARFGSCIASVQDLNQDSYNDVVVGAPLEDSHRGAIYIFHGFQTSILKKPMQRITASELAPGLQHFGCSIHGQLDLNEDGLVDLAGPARSSDQRQPSTLNLPRSTSSTRTASAMAGMLPAWLPSSASYPSSWHPTSKQQPSGIRYNATMDERRYMPRAHLDEGGDQFTNRAVLLSSGQEHCQRINFHVLGYCRLCEASGFLLEYSLEDPDNGPMLDNGWPTTLRVSVPFWNGCNQDEHCVPDLVLDARSDLPTAMEYCQQVLRRPAQDCSSYTLSFDTTVFIIESTRRRVAVEATLENRGENAYSAVLNISQSENLQFASLIQKDDSDNSIECVNEERRLHKRVCNVSYPFFRAKAKVAFRLDFEFSKSVFLHHLQIQLGAGSDSHEQDSTADDNMALLRFHLKYEADVLFTRSSSLSHFEVKANSSLESYDGIGPPFNCVFKVQNLGFFPIHGVMMKITVPIATRGGNRLLILRDFFTDQVNTSCNVWGNSTEYRSTPAEEDLSLTPQRNHSNSDVVSIICNLRLAPNQETSFYLVGNLWLRSLKAYRSVKIIINAALQRQFHSPFIFREEDPSRQVTFEISKQEDWQVPIWIIVGSTLGGLLLLALLVLALWKLGFFKSAKRKREPGLSPIPKELK</sequence>
<evidence type="ECO:0000256" key="10">
    <source>
        <dbReference type="ARBA" id="ARBA00023037"/>
    </source>
</evidence>
<dbReference type="GO" id="GO:0007229">
    <property type="term" value="P:integrin-mediated signaling pathway"/>
    <property type="evidence" value="ECO:0007669"/>
    <property type="project" value="UniProtKB-KW"/>
</dbReference>
<dbReference type="SUPFAM" id="SSF69318">
    <property type="entry name" value="Integrin alpha N-terminal domain"/>
    <property type="match status" value="1"/>
</dbReference>
<dbReference type="Gene3D" id="1.20.5.930">
    <property type="entry name" value="Bicelle-embedded integrin alpha(iib) transmembrane segment"/>
    <property type="match status" value="1"/>
</dbReference>
<dbReference type="SMART" id="SM00191">
    <property type="entry name" value="Int_alpha"/>
    <property type="match status" value="4"/>
</dbReference>
<keyword evidence="12" id="KW-1015">Disulfide bond</keyword>
<dbReference type="PRINTS" id="PR01185">
    <property type="entry name" value="INTEGRINA"/>
</dbReference>
<feature type="repeat" description="FG-GAP" evidence="15">
    <location>
        <begin position="546"/>
        <end position="604"/>
    </location>
</feature>
<reference evidence="19 20" key="1">
    <citation type="submission" date="2024-08" db="EMBL/GenBank/DDBJ databases">
        <title>The draft genome of Apodemus speciosus.</title>
        <authorList>
            <person name="Nabeshima K."/>
            <person name="Suzuki S."/>
            <person name="Onuma M."/>
        </authorList>
    </citation>
    <scope>NUCLEOTIDE SEQUENCE [LARGE SCALE GENOMIC DNA]</scope>
    <source>
        <strain evidence="19">IB14-021</strain>
    </source>
</reference>
<feature type="repeat" description="FG-GAP" evidence="15">
    <location>
        <begin position="8"/>
        <end position="69"/>
    </location>
</feature>
<feature type="repeat" description="FG-GAP" evidence="15">
    <location>
        <begin position="480"/>
        <end position="545"/>
    </location>
</feature>
<evidence type="ECO:0000256" key="4">
    <source>
        <dbReference type="ARBA" id="ARBA00022723"/>
    </source>
</evidence>
<keyword evidence="7" id="KW-0106">Calcium</keyword>
<evidence type="ECO:0000256" key="17">
    <source>
        <dbReference type="SAM" id="MobiDB-lite"/>
    </source>
</evidence>
<evidence type="ECO:0000256" key="12">
    <source>
        <dbReference type="ARBA" id="ARBA00023157"/>
    </source>
</evidence>
<name>A0ABQ0F4Y8_APOSI</name>
<dbReference type="SUPFAM" id="SSF53300">
    <property type="entry name" value="vWA-like"/>
    <property type="match status" value="1"/>
</dbReference>
<dbReference type="Gene3D" id="2.130.10.130">
    <property type="entry name" value="Integrin alpha, N-terminal"/>
    <property type="match status" value="2"/>
</dbReference>
<keyword evidence="20" id="KW-1185">Reference proteome</keyword>
<dbReference type="InterPro" id="IPR028994">
    <property type="entry name" value="Integrin_alpha_N"/>
</dbReference>
<feature type="repeat" description="FG-GAP" evidence="15">
    <location>
        <begin position="75"/>
        <end position="135"/>
    </location>
</feature>
<feature type="transmembrane region" description="Helical" evidence="16">
    <location>
        <begin position="1148"/>
        <end position="1172"/>
    </location>
</feature>
<keyword evidence="8 16" id="KW-0130">Cell adhesion</keyword>
<dbReference type="Pfam" id="PF00092">
    <property type="entry name" value="VWA"/>
    <property type="match status" value="1"/>
</dbReference>
<feature type="compositionally biased region" description="Polar residues" evidence="17">
    <location>
        <begin position="649"/>
        <end position="658"/>
    </location>
</feature>
<accession>A0ABQ0F4Y8</accession>
<evidence type="ECO:0000256" key="3">
    <source>
        <dbReference type="ARBA" id="ARBA00022692"/>
    </source>
</evidence>
<evidence type="ECO:0000256" key="16">
    <source>
        <dbReference type="RuleBase" id="RU003762"/>
    </source>
</evidence>
<dbReference type="PANTHER" id="PTHR23220:SF21">
    <property type="entry name" value="INTEGRIN ALPHA-11"/>
    <property type="match status" value="1"/>
</dbReference>
<evidence type="ECO:0000256" key="13">
    <source>
        <dbReference type="ARBA" id="ARBA00023170"/>
    </source>
</evidence>
<keyword evidence="5" id="KW-0732">Signal</keyword>
<dbReference type="InterPro" id="IPR048285">
    <property type="entry name" value="Integrin_alpha_Ig-like_2"/>
</dbReference>